<dbReference type="SUPFAM" id="SSF53335">
    <property type="entry name" value="S-adenosyl-L-methionine-dependent methyltransferases"/>
    <property type="match status" value="1"/>
</dbReference>
<feature type="domain" description="Methyltransferase" evidence="3">
    <location>
        <begin position="36"/>
        <end position="131"/>
    </location>
</feature>
<sequence>MSEQHFAALYDTLMEDAPYGAWLQFATSYVKKSARILDLACGTGTLTLQLEDQGFQTTGVDISGEMLAVAEKKARERGNNTVFMEQDMRHISGFSNMDAVTLFCDGLNYLAEENEVKSTFSHVAESLRSGGVFLFDVHSPFKVEHIFDHQLYGENAEEITYLWFCEPGEAELSVHHSLTFFIKQEDGRYLREDEELFQRTFLPSVYKKWLIEAGFHNIVISGDFGKRDYLEEDDRIFFKAEKK</sequence>
<evidence type="ECO:0000256" key="1">
    <source>
        <dbReference type="ARBA" id="ARBA00022603"/>
    </source>
</evidence>
<dbReference type="Pfam" id="PF13649">
    <property type="entry name" value="Methyltransf_25"/>
    <property type="match status" value="1"/>
</dbReference>
<keyword evidence="5" id="KW-1185">Reference proteome</keyword>
<dbReference type="PANTHER" id="PTHR43861">
    <property type="entry name" value="TRANS-ACONITATE 2-METHYLTRANSFERASE-RELATED"/>
    <property type="match status" value="1"/>
</dbReference>
<dbReference type="OrthoDB" id="9811589at2"/>
<evidence type="ECO:0000259" key="3">
    <source>
        <dbReference type="Pfam" id="PF13649"/>
    </source>
</evidence>
<keyword evidence="1 4" id="KW-0489">Methyltransferase</keyword>
<dbReference type="RefSeq" id="WP_090840882.1">
    <property type="nucleotide sequence ID" value="NZ_FNIL01000001.1"/>
</dbReference>
<gene>
    <name evidence="4" type="ORF">SAMN04488053_101866</name>
</gene>
<dbReference type="CDD" id="cd02440">
    <property type="entry name" value="AdoMet_MTases"/>
    <property type="match status" value="1"/>
</dbReference>
<dbReference type="Proteomes" id="UP000198778">
    <property type="component" value="Unassembled WGS sequence"/>
</dbReference>
<dbReference type="AlphaFoldDB" id="A0A1H0BFC2"/>
<dbReference type="InterPro" id="IPR029063">
    <property type="entry name" value="SAM-dependent_MTases_sf"/>
</dbReference>
<dbReference type="InterPro" id="IPR041698">
    <property type="entry name" value="Methyltransf_25"/>
</dbReference>
<organism evidence="4 5">
    <name type="scientific">Alkalicoccus daliensis</name>
    <dbReference type="NCBI Taxonomy" id="745820"/>
    <lineage>
        <taxon>Bacteria</taxon>
        <taxon>Bacillati</taxon>
        <taxon>Bacillota</taxon>
        <taxon>Bacilli</taxon>
        <taxon>Bacillales</taxon>
        <taxon>Bacillaceae</taxon>
        <taxon>Alkalicoccus</taxon>
    </lineage>
</organism>
<keyword evidence="2" id="KW-0808">Transferase</keyword>
<name>A0A1H0BFC2_9BACI</name>
<evidence type="ECO:0000313" key="5">
    <source>
        <dbReference type="Proteomes" id="UP000198778"/>
    </source>
</evidence>
<dbReference type="STRING" id="745820.SAMN04488053_101866"/>
<dbReference type="Gene3D" id="3.40.50.150">
    <property type="entry name" value="Vaccinia Virus protein VP39"/>
    <property type="match status" value="1"/>
</dbReference>
<dbReference type="PANTHER" id="PTHR43861:SF1">
    <property type="entry name" value="TRANS-ACONITATE 2-METHYLTRANSFERASE"/>
    <property type="match status" value="1"/>
</dbReference>
<protein>
    <submittedName>
        <fullName evidence="4">Ubiquinone/menaquinone biosynthesis C-methylase UbiE</fullName>
    </submittedName>
</protein>
<evidence type="ECO:0000313" key="4">
    <source>
        <dbReference type="EMBL" id="SDN44300.1"/>
    </source>
</evidence>
<proteinExistence type="predicted"/>
<dbReference type="GO" id="GO:0008168">
    <property type="term" value="F:methyltransferase activity"/>
    <property type="evidence" value="ECO:0007669"/>
    <property type="project" value="UniProtKB-KW"/>
</dbReference>
<evidence type="ECO:0000256" key="2">
    <source>
        <dbReference type="ARBA" id="ARBA00022679"/>
    </source>
</evidence>
<dbReference type="EMBL" id="FNIL01000001">
    <property type="protein sequence ID" value="SDN44300.1"/>
    <property type="molecule type" value="Genomic_DNA"/>
</dbReference>
<accession>A0A1H0BFC2</accession>
<keyword evidence="4" id="KW-0830">Ubiquinone</keyword>
<dbReference type="Gene3D" id="2.20.25.110">
    <property type="entry name" value="S-adenosyl-L-methionine-dependent methyltransferases"/>
    <property type="match status" value="1"/>
</dbReference>
<reference evidence="5" key="1">
    <citation type="submission" date="2016-10" db="EMBL/GenBank/DDBJ databases">
        <authorList>
            <person name="Varghese N."/>
            <person name="Submissions S."/>
        </authorList>
    </citation>
    <scope>NUCLEOTIDE SEQUENCE [LARGE SCALE GENOMIC DNA]</scope>
    <source>
        <strain evidence="5">CGMCC 1.10369</strain>
    </source>
</reference>
<dbReference type="GO" id="GO:0032259">
    <property type="term" value="P:methylation"/>
    <property type="evidence" value="ECO:0007669"/>
    <property type="project" value="UniProtKB-KW"/>
</dbReference>